<proteinExistence type="predicted"/>
<keyword evidence="3" id="KW-1185">Reference proteome</keyword>
<reference evidence="1" key="2">
    <citation type="submission" date="2017-09" db="EMBL/GenBank/DDBJ databases">
        <authorList>
            <person name="Ehlers B."/>
            <person name="Leendertz F.H."/>
        </authorList>
    </citation>
    <scope>NUCLEOTIDE SEQUENCE</scope>
    <source>
        <strain evidence="1">MAVP-26</strain>
    </source>
</reference>
<dbReference type="EMBL" id="LHQV01000006">
    <property type="protein sequence ID" value="OQK02695.1"/>
    <property type="molecule type" value="Genomic_DNA"/>
</dbReference>
<dbReference type="Proteomes" id="UP000191946">
    <property type="component" value="Unassembled WGS sequence"/>
</dbReference>
<reference evidence="2 3" key="1">
    <citation type="submission" date="2015-08" db="EMBL/GenBank/DDBJ databases">
        <title>Draft Genome Sequences of Vibrio parahaemolyticus Strains.</title>
        <authorList>
            <person name="Gonzalez-Escalona N."/>
            <person name="DePaola A."/>
        </authorList>
    </citation>
    <scope>NUCLEOTIDE SEQUENCE [LARGE SCALE GENOMIC DNA]</scope>
    <source>
        <strain evidence="2 3">CFSAN001621</strain>
    </source>
</reference>
<organism evidence="1">
    <name type="scientific">Vibrio parahaemolyticus</name>
    <dbReference type="NCBI Taxonomy" id="670"/>
    <lineage>
        <taxon>Bacteria</taxon>
        <taxon>Pseudomonadati</taxon>
        <taxon>Pseudomonadota</taxon>
        <taxon>Gammaproteobacteria</taxon>
        <taxon>Vibrionales</taxon>
        <taxon>Vibrionaceae</taxon>
        <taxon>Vibrio</taxon>
    </lineage>
</organism>
<accession>A0A249W8A4</accession>
<gene>
    <name evidence="2" type="ORF">AKG60_05515</name>
    <name evidence="1" type="ORF">YA91_18025</name>
</gene>
<name>A0A249W8A4_VIBPH</name>
<evidence type="ECO:0000313" key="1">
    <source>
        <dbReference type="EMBL" id="ASZ52311.1"/>
    </source>
</evidence>
<protein>
    <submittedName>
        <fullName evidence="1">Uncharacterized protein</fullName>
    </submittedName>
</protein>
<sequence>MAASSEFILAPRLDERKMKEESKKMEVQLRRASKQAADDFEFWFGKGFEKGAEKGSQKVKSKLGKLQGFMILTGANLASEAIATAAGVAKDIATKAFQGAEEYAQIARERLNEMSDISDTADALGINRGRYAALSAVGISARLDQSDIRGILSGFVGALERPEMASYKEAANQNGIENAFLDFVGTMAKLKPEVAAQYMNDVFGDEDALLASRFMKPFKALLAENKDLTFQNIIDTMLGSKVRTEELDKALNRSDKSSSILAIGDAKAFEKKIIDGVTQGQAQAVVSSEASEAKRIQANLDVLDLKVKGKIIADEAEIAAVKVENSFVKSTISYASELAKRGSDLIKAGQQPINSMETWEAFFDKLIQFGTYTPIEAATGKTPMQMFGDYVEKRGGEINQMMVDIAEKESRNNKTRTDVGPLK</sequence>
<dbReference type="RefSeq" id="WP_005495344.1">
    <property type="nucleotide sequence ID" value="NZ_CP023248.2"/>
</dbReference>
<evidence type="ECO:0000313" key="2">
    <source>
        <dbReference type="EMBL" id="OQK02695.1"/>
    </source>
</evidence>
<dbReference type="EMBL" id="CP023248">
    <property type="protein sequence ID" value="ASZ52311.1"/>
    <property type="molecule type" value="Genomic_DNA"/>
</dbReference>
<dbReference type="AlphaFoldDB" id="A0A249W8A4"/>
<evidence type="ECO:0000313" key="3">
    <source>
        <dbReference type="Proteomes" id="UP000191946"/>
    </source>
</evidence>